<dbReference type="InterPro" id="IPR011029">
    <property type="entry name" value="DEATH-like_dom_sf"/>
</dbReference>
<reference evidence="1 2" key="1">
    <citation type="submission" date="2020-08" db="EMBL/GenBank/DDBJ databases">
        <authorList>
            <person name="Hejnol A."/>
        </authorList>
    </citation>
    <scope>NUCLEOTIDE SEQUENCE [LARGE SCALE GENOMIC DNA]</scope>
</reference>
<dbReference type="AlphaFoldDB" id="A0A7I8VH37"/>
<organism evidence="1 2">
    <name type="scientific">Dimorphilus gyrociliatus</name>
    <dbReference type="NCBI Taxonomy" id="2664684"/>
    <lineage>
        <taxon>Eukaryota</taxon>
        <taxon>Metazoa</taxon>
        <taxon>Spiralia</taxon>
        <taxon>Lophotrochozoa</taxon>
        <taxon>Annelida</taxon>
        <taxon>Polychaeta</taxon>
        <taxon>Polychaeta incertae sedis</taxon>
        <taxon>Dinophilidae</taxon>
        <taxon>Dimorphilus</taxon>
    </lineage>
</organism>
<gene>
    <name evidence="1" type="ORF">DGYR_LOCUS2801</name>
</gene>
<protein>
    <submittedName>
        <fullName evidence="1">Uncharacterized protein</fullName>
    </submittedName>
</protein>
<proteinExistence type="predicted"/>
<dbReference type="Proteomes" id="UP000549394">
    <property type="component" value="Unassembled WGS sequence"/>
</dbReference>
<accession>A0A7I8VH37</accession>
<name>A0A7I8VH37_9ANNE</name>
<sequence>MTTSQTTIRRQKKLLRHIDDYSTDYGLDKQSITNLVNNLNLTDCEKLTTIKRNYDLLKVDFQVEGSYYEYSESLQFRLRRLLNVLEPELVRIESEKREPIDTNQVWIELKTILLDTLSIDKKFIDILYRDSDFGYCTINNLRSRPNRKAKVEYLISFLRKFGIAGLYKLAEFCRKDDRYNFIERMIINRLND</sequence>
<keyword evidence="2" id="KW-1185">Reference proteome</keyword>
<evidence type="ECO:0000313" key="2">
    <source>
        <dbReference type="Proteomes" id="UP000549394"/>
    </source>
</evidence>
<dbReference type="EMBL" id="CAJFCJ010000004">
    <property type="protein sequence ID" value="CAD5113881.1"/>
    <property type="molecule type" value="Genomic_DNA"/>
</dbReference>
<comment type="caution">
    <text evidence="1">The sequence shown here is derived from an EMBL/GenBank/DDBJ whole genome shotgun (WGS) entry which is preliminary data.</text>
</comment>
<evidence type="ECO:0000313" key="1">
    <source>
        <dbReference type="EMBL" id="CAD5113881.1"/>
    </source>
</evidence>
<dbReference type="Gene3D" id="1.10.533.10">
    <property type="entry name" value="Death Domain, Fas"/>
    <property type="match status" value="1"/>
</dbReference>